<keyword evidence="2" id="KW-1133">Transmembrane helix</keyword>
<feature type="transmembrane region" description="Helical" evidence="2">
    <location>
        <begin position="406"/>
        <end position="433"/>
    </location>
</feature>
<evidence type="ECO:0000256" key="2">
    <source>
        <dbReference type="SAM" id="Phobius"/>
    </source>
</evidence>
<keyword evidence="2" id="KW-0472">Membrane</keyword>
<feature type="compositionally biased region" description="Low complexity" evidence="1">
    <location>
        <begin position="32"/>
        <end position="59"/>
    </location>
</feature>
<feature type="transmembrane region" description="Helical" evidence="2">
    <location>
        <begin position="475"/>
        <end position="493"/>
    </location>
</feature>
<accession>A0ABD6G4U8</accession>
<dbReference type="InterPro" id="IPR053058">
    <property type="entry name" value="Mulikevirus_tape_measure"/>
</dbReference>
<dbReference type="PANTHER" id="PTHR38812:SF2">
    <property type="entry name" value="MU-LIKE PROPHAGE FLUMU PROTEIN GP42"/>
    <property type="match status" value="1"/>
</dbReference>
<evidence type="ECO:0000256" key="1">
    <source>
        <dbReference type="SAM" id="MobiDB-lite"/>
    </source>
</evidence>
<gene>
    <name evidence="4" type="ORF">BBI04_001620</name>
</gene>
<sequence>MRFAMIFEGVDRATKVMAKIMAAEKATAAASATNSKKSATAAESATKATEKQATATGKASSAFRTMGNTARGAFSAVRSGAQSAFGAVSNGAKVANRAVQALHRQTIQLAKGGFSQLASGGQKAFRGIALAGSIGAAAAVTSFGIAAVAATSMVDVAAQFEKFQTILETTEGSSAKAKTAMAWVAEFAAKTPYELSEVNEAFVQLRTRGLDPTKGLLKTLGDTSAAMGTPLKQAVEAVADAVTGENERLKEFGIVASKTGNKITYEYTNAAGKTVKASVKASDRVAIQAKLMQIWAEKFGGAMEKLSGTWSGMVSNLADLWSQFQLAIMNAGLFDWMKGKLKFLLDTINQMKADGSFDAWAKRISENIVSVLETAWAFANRAYEVFEKLRGHLTAASDYVGGWENLAAILGALVFAPALISTAAGLVQIAIGLSMLTSALAGMSITGTLLGIAAGVSKLAIALKAMGIALMSNPIILIVAAIVAAAVAIYVYWEPIKAFFVDLWSSISTGASAAWTAIKTWLGFDPVAALSSAWSSLASVVSNAWDALPHLSWDEVIAALDWLSWIFPLRWLDFIPGFSWAGIISGALDWGRYIVSLDWTRYLTSLTWADVLTGLDWLSWISPLRWLDFIPGFSWAGIITGALDWGQYIVGLDWTHYLPTFKWPDLPSFSWPDIPMLELPSLPDVAGWIGAFGDKAMVAIEAVSSRLGGAWSKVKSAFSFGDQEAKVAVTDPATIQATAAATAALKADMQAVATIDTSAAMEKLQAVDAAAKAILPAVTTAIRQTEAFLAGVSFYNQGASLMDTMAAGIRARSAVAVAEIAKVAQTMRDHLPSSPAKIGPLSDIHRLKFGETIAGSIRAEPMVKAMRTAAFATMGAAAITAPAMAAPSVTPATVASASAASPVSSQSQSEVARSQIARMSLQAAPQSASAAAPVTLHFSPTLTMPAQAGQGSDMKAEFDKMMRDSARQFADLIEEEQRRRARRNV</sequence>
<comment type="caution">
    <text evidence="4">The sequence shown here is derived from an EMBL/GenBank/DDBJ whole genome shotgun (WGS) entry which is preliminary data.</text>
</comment>
<keyword evidence="2" id="KW-0812">Transmembrane</keyword>
<dbReference type="EMBL" id="MBEV02000001">
    <property type="protein sequence ID" value="MUP03525.1"/>
    <property type="molecule type" value="Genomic_DNA"/>
</dbReference>
<evidence type="ECO:0000259" key="3">
    <source>
        <dbReference type="Pfam" id="PF20155"/>
    </source>
</evidence>
<dbReference type="Pfam" id="PF20155">
    <property type="entry name" value="TMP_3"/>
    <property type="match status" value="1"/>
</dbReference>
<dbReference type="Proteomes" id="UP000175993">
    <property type="component" value="Unassembled WGS sequence"/>
</dbReference>
<reference evidence="4 5" key="1">
    <citation type="submission" date="2019-11" db="EMBL/GenBank/DDBJ databases">
        <title>Whole-genome sequencing of Allorhizobium vitis.</title>
        <authorList>
            <person name="Gan H.M."/>
            <person name="Savka M.A."/>
        </authorList>
    </citation>
    <scope>NUCLEOTIDE SEQUENCE [LARGE SCALE GENOMIC DNA]</scope>
    <source>
        <strain evidence="4 5">AB4</strain>
    </source>
</reference>
<evidence type="ECO:0000313" key="5">
    <source>
        <dbReference type="Proteomes" id="UP000175993"/>
    </source>
</evidence>
<feature type="region of interest" description="Disordered" evidence="1">
    <location>
        <begin position="32"/>
        <end position="60"/>
    </location>
</feature>
<feature type="transmembrane region" description="Helical" evidence="2">
    <location>
        <begin position="439"/>
        <end position="463"/>
    </location>
</feature>
<organism evidence="4 5">
    <name type="scientific">Agrobacterium vitis</name>
    <name type="common">Rhizobium vitis</name>
    <dbReference type="NCBI Taxonomy" id="373"/>
    <lineage>
        <taxon>Bacteria</taxon>
        <taxon>Pseudomonadati</taxon>
        <taxon>Pseudomonadota</taxon>
        <taxon>Alphaproteobacteria</taxon>
        <taxon>Hyphomicrobiales</taxon>
        <taxon>Rhizobiaceae</taxon>
        <taxon>Rhizobium/Agrobacterium group</taxon>
        <taxon>Agrobacterium</taxon>
    </lineage>
</organism>
<proteinExistence type="predicted"/>
<protein>
    <recommendedName>
        <fullName evidence="3">Tape measure protein N-terminal domain-containing protein</fullName>
    </recommendedName>
</protein>
<dbReference type="RefSeq" id="WP_071207271.1">
    <property type="nucleotide sequence ID" value="NZ_CP118259.1"/>
</dbReference>
<evidence type="ECO:0000313" key="4">
    <source>
        <dbReference type="EMBL" id="MUP03525.1"/>
    </source>
</evidence>
<dbReference type="AlphaFoldDB" id="A0ABD6G4U8"/>
<name>A0ABD6G4U8_AGRVI</name>
<feature type="domain" description="Tape measure protein N-terminal" evidence="3">
    <location>
        <begin position="152"/>
        <end position="329"/>
    </location>
</feature>
<dbReference type="InterPro" id="IPR013491">
    <property type="entry name" value="Tape_meas_N"/>
</dbReference>
<dbReference type="PANTHER" id="PTHR38812">
    <property type="entry name" value="MU-LIKE PROPHAGE FLUMU PROTEIN GP42"/>
    <property type="match status" value="1"/>
</dbReference>